<evidence type="ECO:0000313" key="2">
    <source>
        <dbReference type="EMBL" id="GMA25084.1"/>
    </source>
</evidence>
<accession>A0ABQ6I5K8</accession>
<protein>
    <submittedName>
        <fullName evidence="2">Uncharacterized protein</fullName>
    </submittedName>
</protein>
<dbReference type="EMBL" id="BSUK01000001">
    <property type="protein sequence ID" value="GMA25084.1"/>
    <property type="molecule type" value="Genomic_DNA"/>
</dbReference>
<feature type="region of interest" description="Disordered" evidence="1">
    <location>
        <begin position="1"/>
        <end position="21"/>
    </location>
</feature>
<feature type="region of interest" description="Disordered" evidence="1">
    <location>
        <begin position="56"/>
        <end position="103"/>
    </location>
</feature>
<dbReference type="Proteomes" id="UP001157091">
    <property type="component" value="Unassembled WGS sequence"/>
</dbReference>
<organism evidence="2 3">
    <name type="scientific">Luteimicrobium album</name>
    <dbReference type="NCBI Taxonomy" id="1054550"/>
    <lineage>
        <taxon>Bacteria</taxon>
        <taxon>Bacillati</taxon>
        <taxon>Actinomycetota</taxon>
        <taxon>Actinomycetes</taxon>
        <taxon>Micrococcales</taxon>
        <taxon>Luteimicrobium</taxon>
    </lineage>
</organism>
<keyword evidence="3" id="KW-1185">Reference proteome</keyword>
<proteinExistence type="predicted"/>
<name>A0ABQ6I5K8_9MICO</name>
<evidence type="ECO:0000313" key="3">
    <source>
        <dbReference type="Proteomes" id="UP001157091"/>
    </source>
</evidence>
<sequence>MHEPGSPSGRCPREVRGPDRVHREGVGLVLLRGVHGGVRGPVHDDVRAVERVAAGGGVGHVELGARQRDDVVSGHASRSDDVLPEHAGRADHDPPHDPEATRP</sequence>
<feature type="compositionally biased region" description="Basic and acidic residues" evidence="1">
    <location>
        <begin position="11"/>
        <end position="21"/>
    </location>
</feature>
<gene>
    <name evidence="2" type="ORF">GCM10025864_28430</name>
</gene>
<reference evidence="3" key="1">
    <citation type="journal article" date="2019" name="Int. J. Syst. Evol. Microbiol.">
        <title>The Global Catalogue of Microorganisms (GCM) 10K type strain sequencing project: providing services to taxonomists for standard genome sequencing and annotation.</title>
        <authorList>
            <consortium name="The Broad Institute Genomics Platform"/>
            <consortium name="The Broad Institute Genome Sequencing Center for Infectious Disease"/>
            <person name="Wu L."/>
            <person name="Ma J."/>
        </authorList>
    </citation>
    <scope>NUCLEOTIDE SEQUENCE [LARGE SCALE GENOMIC DNA]</scope>
    <source>
        <strain evidence="3">NBRC 106348</strain>
    </source>
</reference>
<evidence type="ECO:0000256" key="1">
    <source>
        <dbReference type="SAM" id="MobiDB-lite"/>
    </source>
</evidence>
<comment type="caution">
    <text evidence="2">The sequence shown here is derived from an EMBL/GenBank/DDBJ whole genome shotgun (WGS) entry which is preliminary data.</text>
</comment>
<feature type="compositionally biased region" description="Basic and acidic residues" evidence="1">
    <location>
        <begin position="63"/>
        <end position="103"/>
    </location>
</feature>